<organism evidence="1 2">
    <name type="scientific">Sphingomonas jatrophae</name>
    <dbReference type="NCBI Taxonomy" id="1166337"/>
    <lineage>
        <taxon>Bacteria</taxon>
        <taxon>Pseudomonadati</taxon>
        <taxon>Pseudomonadota</taxon>
        <taxon>Alphaproteobacteria</taxon>
        <taxon>Sphingomonadales</taxon>
        <taxon>Sphingomonadaceae</taxon>
        <taxon>Sphingomonas</taxon>
    </lineage>
</organism>
<reference evidence="1 2" key="1">
    <citation type="submission" date="2016-10" db="EMBL/GenBank/DDBJ databases">
        <authorList>
            <person name="de Groot N.N."/>
        </authorList>
    </citation>
    <scope>NUCLEOTIDE SEQUENCE [LARGE SCALE GENOMIC DNA]</scope>
    <source>
        <strain evidence="1 2">S5-249</strain>
    </source>
</reference>
<gene>
    <name evidence="1" type="ORF">SAMN05192580_1232</name>
</gene>
<evidence type="ECO:0000313" key="2">
    <source>
        <dbReference type="Proteomes" id="UP000198824"/>
    </source>
</evidence>
<dbReference type="AlphaFoldDB" id="A0A1I6K280"/>
<dbReference type="EMBL" id="FOZG01000001">
    <property type="protein sequence ID" value="SFR85198.1"/>
    <property type="molecule type" value="Genomic_DNA"/>
</dbReference>
<protein>
    <submittedName>
        <fullName evidence="1">Uncharacterized protein</fullName>
    </submittedName>
</protein>
<dbReference type="OrthoDB" id="7509779at2"/>
<evidence type="ECO:0000313" key="1">
    <source>
        <dbReference type="EMBL" id="SFR85198.1"/>
    </source>
</evidence>
<sequence length="94" mass="9883">MTEATWSGTAAGGEIDWRMSASLENVPRGDEDLAEVTSLERAVLAWQALDPEHRAAAVLTAERPIQIDGAAITRFTADGIASLAEHLPAAPDAS</sequence>
<dbReference type="STRING" id="1166337.SAMN05192580_1232"/>
<dbReference type="Proteomes" id="UP000198824">
    <property type="component" value="Unassembled WGS sequence"/>
</dbReference>
<proteinExistence type="predicted"/>
<accession>A0A1I6K280</accession>
<dbReference type="RefSeq" id="WP_093313810.1">
    <property type="nucleotide sequence ID" value="NZ_FOZG01000001.1"/>
</dbReference>
<name>A0A1I6K280_9SPHN</name>
<keyword evidence="2" id="KW-1185">Reference proteome</keyword>